<reference evidence="1 2" key="1">
    <citation type="journal article" date="2019" name="Commun. Biol.">
        <title>The bagworm genome reveals a unique fibroin gene that provides high tensile strength.</title>
        <authorList>
            <person name="Kono N."/>
            <person name="Nakamura H."/>
            <person name="Ohtoshi R."/>
            <person name="Tomita M."/>
            <person name="Numata K."/>
            <person name="Arakawa K."/>
        </authorList>
    </citation>
    <scope>NUCLEOTIDE SEQUENCE [LARGE SCALE GENOMIC DNA]</scope>
</reference>
<gene>
    <name evidence="1" type="ORF">EVAR_48681_1</name>
</gene>
<sequence>MSSAWARADRRRRGQYGIGIAKQFSCAPINFTFQYAVARNPAIVGAVQANMLEEMLRAETVSAMCISKPSSAYPDIGHPLLRRIESRDPTRTESRTESWLESSVELKLEPRACLESESGMVPRSEIRAGLLNPNLLSPRSVSELKARLRSKSKCHLFESCQPAVETPASSPLDRFYSPLDTFFIANGLYNGRALTPGAGASRACRQTLLLSSTIWHSQRSPKPE</sequence>
<evidence type="ECO:0000313" key="1">
    <source>
        <dbReference type="EMBL" id="GBP59712.1"/>
    </source>
</evidence>
<keyword evidence="2" id="KW-1185">Reference proteome</keyword>
<comment type="caution">
    <text evidence="1">The sequence shown here is derived from an EMBL/GenBank/DDBJ whole genome shotgun (WGS) entry which is preliminary data.</text>
</comment>
<proteinExistence type="predicted"/>
<accession>A0A4C1X9Z7</accession>
<protein>
    <submittedName>
        <fullName evidence="1">Uncharacterized protein</fullName>
    </submittedName>
</protein>
<dbReference type="Proteomes" id="UP000299102">
    <property type="component" value="Unassembled WGS sequence"/>
</dbReference>
<name>A0A4C1X9Z7_EUMVA</name>
<dbReference type="EMBL" id="BGZK01000768">
    <property type="protein sequence ID" value="GBP59712.1"/>
    <property type="molecule type" value="Genomic_DNA"/>
</dbReference>
<organism evidence="1 2">
    <name type="scientific">Eumeta variegata</name>
    <name type="common">Bagworm moth</name>
    <name type="synonym">Eumeta japonica</name>
    <dbReference type="NCBI Taxonomy" id="151549"/>
    <lineage>
        <taxon>Eukaryota</taxon>
        <taxon>Metazoa</taxon>
        <taxon>Ecdysozoa</taxon>
        <taxon>Arthropoda</taxon>
        <taxon>Hexapoda</taxon>
        <taxon>Insecta</taxon>
        <taxon>Pterygota</taxon>
        <taxon>Neoptera</taxon>
        <taxon>Endopterygota</taxon>
        <taxon>Lepidoptera</taxon>
        <taxon>Glossata</taxon>
        <taxon>Ditrysia</taxon>
        <taxon>Tineoidea</taxon>
        <taxon>Psychidae</taxon>
        <taxon>Oiketicinae</taxon>
        <taxon>Eumeta</taxon>
    </lineage>
</organism>
<dbReference type="AlphaFoldDB" id="A0A4C1X9Z7"/>
<evidence type="ECO:0000313" key="2">
    <source>
        <dbReference type="Proteomes" id="UP000299102"/>
    </source>
</evidence>